<organism evidence="4 5">
    <name type="scientific">Rhodococcus oxybenzonivorans</name>
    <dbReference type="NCBI Taxonomy" id="1990687"/>
    <lineage>
        <taxon>Bacteria</taxon>
        <taxon>Bacillati</taxon>
        <taxon>Actinomycetota</taxon>
        <taxon>Actinomycetes</taxon>
        <taxon>Mycobacteriales</taxon>
        <taxon>Nocardiaceae</taxon>
        <taxon>Rhodococcus</taxon>
    </lineage>
</organism>
<comment type="similarity">
    <text evidence="1">Belongs to the non-flavoprotein flavin reductase family.</text>
</comment>
<sequence length="163" mass="17484">MDLSLFKNAMARVTGPVAVITSYEDDAPYGTTVSSLASLSLRPAMISVALDNASSLLDIVQRTQTFGINILSVDQHESAARFSGPREHRFTGTAWDLHGGLPRLAGTSAWLECTVAADFVCGDHTLIIGYVTHCSVEEHAPLAYSMRTYGSIDIHPSAIELSS</sequence>
<dbReference type="AlphaFoldDB" id="A0AAE5A481"/>
<dbReference type="PANTHER" id="PTHR30466">
    <property type="entry name" value="FLAVIN REDUCTASE"/>
    <property type="match status" value="1"/>
</dbReference>
<accession>A0AAE5A481</accession>
<dbReference type="SMART" id="SM00903">
    <property type="entry name" value="Flavin_Reduct"/>
    <property type="match status" value="1"/>
</dbReference>
<dbReference type="GO" id="GO:0010181">
    <property type="term" value="F:FMN binding"/>
    <property type="evidence" value="ECO:0007669"/>
    <property type="project" value="InterPro"/>
</dbReference>
<evidence type="ECO:0000259" key="3">
    <source>
        <dbReference type="SMART" id="SM00903"/>
    </source>
</evidence>
<reference evidence="4" key="1">
    <citation type="submission" date="2023-10" db="EMBL/GenBank/DDBJ databases">
        <title>Development of a sustainable strategy for remediation of hydrocarbon-contaminated territories based on the waste exchange concept.</title>
        <authorList>
            <person name="Krivoruchko A."/>
        </authorList>
    </citation>
    <scope>NUCLEOTIDE SEQUENCE</scope>
    <source>
        <strain evidence="4">IEGM 68</strain>
    </source>
</reference>
<evidence type="ECO:0000256" key="1">
    <source>
        <dbReference type="ARBA" id="ARBA00008898"/>
    </source>
</evidence>
<dbReference type="InterPro" id="IPR012349">
    <property type="entry name" value="Split_barrel_FMN-bd"/>
</dbReference>
<evidence type="ECO:0000256" key="2">
    <source>
        <dbReference type="ARBA" id="ARBA00023002"/>
    </source>
</evidence>
<gene>
    <name evidence="4" type="ORF">R4315_02905</name>
</gene>
<protein>
    <submittedName>
        <fullName evidence="4">Flavin reductase family protein</fullName>
        <ecNumber evidence="4">1.-.-.-</ecNumber>
    </submittedName>
</protein>
<dbReference type="Pfam" id="PF01613">
    <property type="entry name" value="Flavin_Reduct"/>
    <property type="match status" value="1"/>
</dbReference>
<dbReference type="InterPro" id="IPR050268">
    <property type="entry name" value="NADH-dep_flavin_reductase"/>
</dbReference>
<proteinExistence type="inferred from homology"/>
<dbReference type="EMBL" id="JAWLUP010000003">
    <property type="protein sequence ID" value="MDV7263510.1"/>
    <property type="molecule type" value="Genomic_DNA"/>
</dbReference>
<dbReference type="GO" id="GO:0042602">
    <property type="term" value="F:riboflavin reductase (NADPH) activity"/>
    <property type="evidence" value="ECO:0007669"/>
    <property type="project" value="TreeGrafter"/>
</dbReference>
<keyword evidence="2 4" id="KW-0560">Oxidoreductase</keyword>
<dbReference type="EC" id="1.-.-.-" evidence="4"/>
<dbReference type="PANTHER" id="PTHR30466:SF1">
    <property type="entry name" value="FMN REDUCTASE (NADH) RUTF"/>
    <property type="match status" value="1"/>
</dbReference>
<evidence type="ECO:0000313" key="4">
    <source>
        <dbReference type="EMBL" id="MDV7263510.1"/>
    </source>
</evidence>
<dbReference type="RefSeq" id="WP_317746253.1">
    <property type="nucleotide sequence ID" value="NZ_JAWLUP010000003.1"/>
</dbReference>
<feature type="domain" description="Flavin reductase like" evidence="3">
    <location>
        <begin position="10"/>
        <end position="151"/>
    </location>
</feature>
<comment type="caution">
    <text evidence="4">The sequence shown here is derived from an EMBL/GenBank/DDBJ whole genome shotgun (WGS) entry which is preliminary data.</text>
</comment>
<evidence type="ECO:0000313" key="5">
    <source>
        <dbReference type="Proteomes" id="UP001185863"/>
    </source>
</evidence>
<dbReference type="Gene3D" id="2.30.110.10">
    <property type="entry name" value="Electron Transport, Fmn-binding Protein, Chain A"/>
    <property type="match status" value="1"/>
</dbReference>
<dbReference type="InterPro" id="IPR002563">
    <property type="entry name" value="Flavin_Rdtase-like_dom"/>
</dbReference>
<name>A0AAE5A481_9NOCA</name>
<dbReference type="Proteomes" id="UP001185863">
    <property type="component" value="Unassembled WGS sequence"/>
</dbReference>
<dbReference type="SUPFAM" id="SSF50475">
    <property type="entry name" value="FMN-binding split barrel"/>
    <property type="match status" value="1"/>
</dbReference>